<dbReference type="EMBL" id="MU267903">
    <property type="protein sequence ID" value="KAH7907457.1"/>
    <property type="molecule type" value="Genomic_DNA"/>
</dbReference>
<sequence length="246" mass="26533">MLRSFTRLPLRRCVHTHARHSSTRMFARQPARVGIAVGLSVAAASYLTWFSDSQRIALDDQPVSAPKKRPAAAKPTPSSSEPAPAASSPPPHSAELEVTEVQSEPLTKEEFMPETDAPPLTPPQPEGEGEGEESAGGGAYDPVTGEINWDCPCLGGMAHGPCGPQFREAFSCFIYSESEPKGIDCVEKFKAMQDCFREHPEIYAEEIMDDDDDEPVSETVEGAPVSAQPEPEEPETPTTPTPTPTS</sequence>
<gene>
    <name evidence="1" type="ORF">BJ138DRAFT_1116681</name>
</gene>
<dbReference type="Proteomes" id="UP000790377">
    <property type="component" value="Unassembled WGS sequence"/>
</dbReference>
<evidence type="ECO:0000313" key="1">
    <source>
        <dbReference type="EMBL" id="KAH7907457.1"/>
    </source>
</evidence>
<proteinExistence type="predicted"/>
<comment type="caution">
    <text evidence="1">The sequence shown here is derived from an EMBL/GenBank/DDBJ whole genome shotgun (WGS) entry which is preliminary data.</text>
</comment>
<protein>
    <submittedName>
        <fullName evidence="1">Uncharacterized protein</fullName>
    </submittedName>
</protein>
<organism evidence="1 2">
    <name type="scientific">Hygrophoropsis aurantiaca</name>
    <dbReference type="NCBI Taxonomy" id="72124"/>
    <lineage>
        <taxon>Eukaryota</taxon>
        <taxon>Fungi</taxon>
        <taxon>Dikarya</taxon>
        <taxon>Basidiomycota</taxon>
        <taxon>Agaricomycotina</taxon>
        <taxon>Agaricomycetes</taxon>
        <taxon>Agaricomycetidae</taxon>
        <taxon>Boletales</taxon>
        <taxon>Coniophorineae</taxon>
        <taxon>Hygrophoropsidaceae</taxon>
        <taxon>Hygrophoropsis</taxon>
    </lineage>
</organism>
<accession>A0ACB8A3X3</accession>
<name>A0ACB8A3X3_9AGAM</name>
<reference evidence="1" key="1">
    <citation type="journal article" date="2021" name="New Phytol.">
        <title>Evolutionary innovations through gain and loss of genes in the ectomycorrhizal Boletales.</title>
        <authorList>
            <person name="Wu G."/>
            <person name="Miyauchi S."/>
            <person name="Morin E."/>
            <person name="Kuo A."/>
            <person name="Drula E."/>
            <person name="Varga T."/>
            <person name="Kohler A."/>
            <person name="Feng B."/>
            <person name="Cao Y."/>
            <person name="Lipzen A."/>
            <person name="Daum C."/>
            <person name="Hundley H."/>
            <person name="Pangilinan J."/>
            <person name="Johnson J."/>
            <person name="Barry K."/>
            <person name="LaButti K."/>
            <person name="Ng V."/>
            <person name="Ahrendt S."/>
            <person name="Min B."/>
            <person name="Choi I.G."/>
            <person name="Park H."/>
            <person name="Plett J.M."/>
            <person name="Magnuson J."/>
            <person name="Spatafora J.W."/>
            <person name="Nagy L.G."/>
            <person name="Henrissat B."/>
            <person name="Grigoriev I.V."/>
            <person name="Yang Z.L."/>
            <person name="Xu J."/>
            <person name="Martin F.M."/>
        </authorList>
    </citation>
    <scope>NUCLEOTIDE SEQUENCE</scope>
    <source>
        <strain evidence="1">ATCC 28755</strain>
    </source>
</reference>
<evidence type="ECO:0000313" key="2">
    <source>
        <dbReference type="Proteomes" id="UP000790377"/>
    </source>
</evidence>
<keyword evidence="2" id="KW-1185">Reference proteome</keyword>